<reference evidence="1" key="1">
    <citation type="submission" date="2020-05" db="EMBL/GenBank/DDBJ databases">
        <authorList>
            <person name="Chiriac C."/>
            <person name="Salcher M."/>
            <person name="Ghai R."/>
            <person name="Kavagutti S V."/>
        </authorList>
    </citation>
    <scope>NUCLEOTIDE SEQUENCE</scope>
</reference>
<evidence type="ECO:0000313" key="1">
    <source>
        <dbReference type="EMBL" id="CAB5214394.1"/>
    </source>
</evidence>
<gene>
    <name evidence="1" type="ORF">UFOVP190_89</name>
</gene>
<accession>A0A6J7WG57</accession>
<organism evidence="1">
    <name type="scientific">uncultured Caudovirales phage</name>
    <dbReference type="NCBI Taxonomy" id="2100421"/>
    <lineage>
        <taxon>Viruses</taxon>
        <taxon>Duplodnaviria</taxon>
        <taxon>Heunggongvirae</taxon>
        <taxon>Uroviricota</taxon>
        <taxon>Caudoviricetes</taxon>
        <taxon>Peduoviridae</taxon>
        <taxon>Maltschvirus</taxon>
        <taxon>Maltschvirus maltsch</taxon>
    </lineage>
</organism>
<sequence length="120" mass="12013">MAFPTSPTNGQTANVNGITYTFSSTDNAWTRVVGVLANVTAGNVITVNGIYWSNGAAYSSGSSGSGSGTAIGNNSIITNNQSITANATLGPGTNGFSIGPVNTAPGVTVTVTNGQRWVII</sequence>
<protein>
    <submittedName>
        <fullName evidence="1">Uncharacterized protein</fullName>
    </submittedName>
</protein>
<proteinExistence type="predicted"/>
<name>A0A6J7WG57_9CAUD</name>
<dbReference type="EMBL" id="LR798243">
    <property type="protein sequence ID" value="CAB5214394.1"/>
    <property type="molecule type" value="Genomic_DNA"/>
</dbReference>